<dbReference type="Proteomes" id="UP000031036">
    <property type="component" value="Unassembled WGS sequence"/>
</dbReference>
<keyword evidence="5" id="KW-1185">Reference proteome</keyword>
<evidence type="ECO:0000256" key="2">
    <source>
        <dbReference type="SAM" id="Phobius"/>
    </source>
</evidence>
<feature type="region of interest" description="Disordered" evidence="1">
    <location>
        <begin position="448"/>
        <end position="520"/>
    </location>
</feature>
<dbReference type="FunFam" id="3.10.110.10:FF:000086">
    <property type="entry name" value="Ubiquitin-conjugating enzyme E2 J1"/>
    <property type="match status" value="1"/>
</dbReference>
<protein>
    <submittedName>
        <fullName evidence="4">Ubiquitin-conjugating enzyme E2 J1</fullName>
    </submittedName>
</protein>
<dbReference type="InterPro" id="IPR000608">
    <property type="entry name" value="UBC"/>
</dbReference>
<sequence>MSYSTTLSEWHQLHKHCDVLAGYKGRLAFIRSREQINALIADEVIEPRGRYFIGARQDPPSSCGDRLCTYQDPQHRKNWYYIDAEGQKQGELNADLWLNGEPNNAGTRPPENIVTLEHLESARLGFNDANGEAQHFPLLCEYQMARQAANYDYSRRRSERDQWGPFLIGLEFINGQWKWSDGTRTDYYRWYAQKGGSVNMLYKPSDGYRYVFLQTSTNGNDGVAGFGYWSNRLRSVVVLTRKESEAYKMTDISTPDASLYNMRSPGVKRLMKEAAELRNPTDMYYAQPLKDNLFEWHFTVRGPADTDFDGGIYHGRILLPVDYPMKPPSVILLTPNGRFQLNQKICLSISGHHPESWQPSWSIRTALLALIGFMPTHSAGALGSLEYPPAERKKLAVLSRDWVCSECGLCMRDALANEATPEDAKVADEARRLASQISFKNEFDTKKSVDVESNDKHIRGDSNGNESTPPDVGVEQQARPEDPPNLNSSIVPESEGPRQRATAAAINEGPAETAATHRPVVSSASVQRSVTSHGFSWELFAIFLLSIAFAALLYRRLSGVL</sequence>
<keyword evidence="2" id="KW-1133">Transmembrane helix</keyword>
<accession>A0A0B2UQX6</accession>
<keyword evidence="2" id="KW-0472">Membrane</keyword>
<dbReference type="Gene3D" id="3.10.110.10">
    <property type="entry name" value="Ubiquitin Conjugating Enzyme"/>
    <property type="match status" value="1"/>
</dbReference>
<comment type="caution">
    <text evidence="4">The sequence shown here is derived from an EMBL/GenBank/DDBJ whole genome shotgun (WGS) entry which is preliminary data.</text>
</comment>
<dbReference type="Gene3D" id="3.10.100.10">
    <property type="entry name" value="Mannose-Binding Protein A, subunit A"/>
    <property type="match status" value="1"/>
</dbReference>
<dbReference type="STRING" id="6265.A0A0B2UQX6"/>
<organism evidence="4 5">
    <name type="scientific">Toxocara canis</name>
    <name type="common">Canine roundworm</name>
    <dbReference type="NCBI Taxonomy" id="6265"/>
    <lineage>
        <taxon>Eukaryota</taxon>
        <taxon>Metazoa</taxon>
        <taxon>Ecdysozoa</taxon>
        <taxon>Nematoda</taxon>
        <taxon>Chromadorea</taxon>
        <taxon>Rhabditida</taxon>
        <taxon>Spirurina</taxon>
        <taxon>Ascaridomorpha</taxon>
        <taxon>Ascaridoidea</taxon>
        <taxon>Toxocaridae</taxon>
        <taxon>Toxocara</taxon>
    </lineage>
</organism>
<gene>
    <name evidence="4" type="primary">UBE2J1</name>
    <name evidence="4" type="ORF">Tcan_11530</name>
</gene>
<feature type="compositionally biased region" description="Basic and acidic residues" evidence="1">
    <location>
        <begin position="448"/>
        <end position="460"/>
    </location>
</feature>
<dbReference type="PANTHER" id="PTHR24067">
    <property type="entry name" value="UBIQUITIN-CONJUGATING ENZYME E2"/>
    <property type="match status" value="1"/>
</dbReference>
<evidence type="ECO:0000313" key="5">
    <source>
        <dbReference type="Proteomes" id="UP000031036"/>
    </source>
</evidence>
<dbReference type="InterPro" id="IPR016186">
    <property type="entry name" value="C-type_lectin-like/link_sf"/>
</dbReference>
<evidence type="ECO:0000313" key="4">
    <source>
        <dbReference type="EMBL" id="KHN73401.1"/>
    </source>
</evidence>
<evidence type="ECO:0000259" key="3">
    <source>
        <dbReference type="PROSITE" id="PS50127"/>
    </source>
</evidence>
<dbReference type="SUPFAM" id="SSF56436">
    <property type="entry name" value="C-type lectin-like"/>
    <property type="match status" value="1"/>
</dbReference>
<dbReference type="Pfam" id="PF00179">
    <property type="entry name" value="UQ_con"/>
    <property type="match status" value="1"/>
</dbReference>
<reference evidence="4 5" key="1">
    <citation type="submission" date="2014-11" db="EMBL/GenBank/DDBJ databases">
        <title>Genetic blueprint of the zoonotic pathogen Toxocara canis.</title>
        <authorList>
            <person name="Zhu X.-Q."/>
            <person name="Korhonen P.K."/>
            <person name="Cai H."/>
            <person name="Young N.D."/>
            <person name="Nejsum P."/>
            <person name="von Samson-Himmelstjerna G."/>
            <person name="Boag P.R."/>
            <person name="Tan P."/>
            <person name="Li Q."/>
            <person name="Min J."/>
            <person name="Yang Y."/>
            <person name="Wang X."/>
            <person name="Fang X."/>
            <person name="Hall R.S."/>
            <person name="Hofmann A."/>
            <person name="Sternberg P.W."/>
            <person name="Jex A.R."/>
            <person name="Gasser R.B."/>
        </authorList>
    </citation>
    <scope>NUCLEOTIDE SEQUENCE [LARGE SCALE GENOMIC DNA]</scope>
    <source>
        <strain evidence="4">PN_DK_2014</strain>
    </source>
</reference>
<dbReference type="InterPro" id="IPR050113">
    <property type="entry name" value="Ub_conjugating_enzyme"/>
</dbReference>
<dbReference type="AlphaFoldDB" id="A0A0B2UQX6"/>
<dbReference type="EMBL" id="JPKZ01003117">
    <property type="protein sequence ID" value="KHN73401.1"/>
    <property type="molecule type" value="Genomic_DNA"/>
</dbReference>
<keyword evidence="2" id="KW-0812">Transmembrane</keyword>
<dbReference type="GO" id="GO:0032446">
    <property type="term" value="P:protein modification by small protein conjugation"/>
    <property type="evidence" value="ECO:0007669"/>
    <property type="project" value="UniProtKB-ARBA"/>
</dbReference>
<proteinExistence type="predicted"/>
<feature type="transmembrane region" description="Helical" evidence="2">
    <location>
        <begin position="535"/>
        <end position="554"/>
    </location>
</feature>
<dbReference type="InterPro" id="IPR016187">
    <property type="entry name" value="CTDL_fold"/>
</dbReference>
<dbReference type="OrthoDB" id="1158011at2759"/>
<feature type="domain" description="UBC core" evidence="3">
    <location>
        <begin position="265"/>
        <end position="420"/>
    </location>
</feature>
<dbReference type="CDD" id="cd23799">
    <property type="entry name" value="UBCc_UBE2J"/>
    <property type="match status" value="1"/>
</dbReference>
<evidence type="ECO:0000256" key="1">
    <source>
        <dbReference type="SAM" id="MobiDB-lite"/>
    </source>
</evidence>
<name>A0A0B2UQX6_TOXCA</name>
<dbReference type="InterPro" id="IPR016135">
    <property type="entry name" value="UBQ-conjugating_enzyme/RWD"/>
</dbReference>
<dbReference type="SMART" id="SM00212">
    <property type="entry name" value="UBCc"/>
    <property type="match status" value="1"/>
</dbReference>
<dbReference type="PROSITE" id="PS50127">
    <property type="entry name" value="UBC_2"/>
    <property type="match status" value="1"/>
</dbReference>
<dbReference type="SUPFAM" id="SSF54495">
    <property type="entry name" value="UBC-like"/>
    <property type="match status" value="1"/>
</dbReference>